<comment type="caution">
    <text evidence="1">The sequence shown here is derived from an EMBL/GenBank/DDBJ whole genome shotgun (WGS) entry which is preliminary data.</text>
</comment>
<name>A0A554XP76_9BURK</name>
<dbReference type="RefSeq" id="WP_260682259.1">
    <property type="nucleotide sequence ID" value="NZ_LZDH01000056.1"/>
</dbReference>
<dbReference type="AlphaFoldDB" id="A0A554XP76"/>
<evidence type="ECO:0000313" key="1">
    <source>
        <dbReference type="EMBL" id="TSE37631.1"/>
    </source>
</evidence>
<evidence type="ECO:0000313" key="2">
    <source>
        <dbReference type="Proteomes" id="UP000316388"/>
    </source>
</evidence>
<protein>
    <submittedName>
        <fullName evidence="1">Uncharacterized protein</fullName>
    </submittedName>
</protein>
<accession>A0A554XP76</accession>
<proteinExistence type="predicted"/>
<gene>
    <name evidence="1" type="ORF">Tfont_00923</name>
</gene>
<sequence length="44" mass="4795">MSLKAWIRKLTGKGGALNRATSARDVCRLNAIAMASRVSVYELD</sequence>
<dbReference type="Proteomes" id="UP000316388">
    <property type="component" value="Unassembled WGS sequence"/>
</dbReference>
<dbReference type="EMBL" id="VJOO01000005">
    <property type="protein sequence ID" value="TSE37631.1"/>
    <property type="molecule type" value="Genomic_DNA"/>
</dbReference>
<reference evidence="1 2" key="1">
    <citation type="submission" date="2019-07" db="EMBL/GenBank/DDBJ databases">
        <title>Tepidimonas fonticaldi AT-A2 draft genome.</title>
        <authorList>
            <person name="Da Costa M.S."/>
            <person name="Froufe H.J.C."/>
            <person name="Egas C."/>
            <person name="Albuquerque L."/>
        </authorList>
    </citation>
    <scope>NUCLEOTIDE SEQUENCE [LARGE SCALE GENOMIC DNA]</scope>
    <source>
        <strain evidence="1 2">AT-A2</strain>
    </source>
</reference>
<organism evidence="1 2">
    <name type="scientific">Tepidimonas fonticaldi</name>
    <dbReference type="NCBI Taxonomy" id="1101373"/>
    <lineage>
        <taxon>Bacteria</taxon>
        <taxon>Pseudomonadati</taxon>
        <taxon>Pseudomonadota</taxon>
        <taxon>Betaproteobacteria</taxon>
        <taxon>Burkholderiales</taxon>
        <taxon>Tepidimonas</taxon>
    </lineage>
</organism>